<dbReference type="InterPro" id="IPR021147">
    <property type="entry name" value="DUF697"/>
</dbReference>
<name>A0A940T0F8_9MICO</name>
<dbReference type="AlphaFoldDB" id="A0A940T0F8"/>
<gene>
    <name evidence="6" type="ORF">JOF28_001092</name>
</gene>
<dbReference type="GO" id="GO:0016020">
    <property type="term" value="C:membrane"/>
    <property type="evidence" value="ECO:0007669"/>
    <property type="project" value="UniProtKB-SubCell"/>
</dbReference>
<organism evidence="6 7">
    <name type="scientific">Leucobacter exalbidus</name>
    <dbReference type="NCBI Taxonomy" id="662960"/>
    <lineage>
        <taxon>Bacteria</taxon>
        <taxon>Bacillati</taxon>
        <taxon>Actinomycetota</taxon>
        <taxon>Actinomycetes</taxon>
        <taxon>Micrococcales</taxon>
        <taxon>Microbacteriaceae</taxon>
        <taxon>Leucobacter</taxon>
    </lineage>
</organism>
<dbReference type="Proteomes" id="UP000675163">
    <property type="component" value="Unassembled WGS sequence"/>
</dbReference>
<comment type="caution">
    <text evidence="6">The sequence shown here is derived from an EMBL/GenBank/DDBJ whole genome shotgun (WGS) entry which is preliminary data.</text>
</comment>
<dbReference type="PANTHER" id="PTHR11649">
    <property type="entry name" value="MSS1/TRME-RELATED GTP-BINDING PROTEIN"/>
    <property type="match status" value="1"/>
</dbReference>
<dbReference type="RefSeq" id="WP_209704858.1">
    <property type="nucleotide sequence ID" value="NZ_JAFIDA010000001.1"/>
</dbReference>
<reference evidence="6" key="1">
    <citation type="submission" date="2021-02" db="EMBL/GenBank/DDBJ databases">
        <title>Sequencing the genomes of 1000 actinobacteria strains.</title>
        <authorList>
            <person name="Klenk H.-P."/>
        </authorList>
    </citation>
    <scope>NUCLEOTIDE SEQUENCE</scope>
    <source>
        <strain evidence="6">DSM 22850</strain>
    </source>
</reference>
<accession>A0A940T0F8</accession>
<comment type="subcellular location">
    <subcellularLocation>
        <location evidence="1">Membrane</location>
        <topology evidence="1">Multi-pass membrane protein</topology>
    </subcellularLocation>
</comment>
<dbReference type="PANTHER" id="PTHR11649:SF13">
    <property type="entry name" value="ENGB-TYPE G DOMAIN-CONTAINING PROTEIN"/>
    <property type="match status" value="1"/>
</dbReference>
<feature type="domain" description="G" evidence="5">
    <location>
        <begin position="36"/>
        <end position="153"/>
    </location>
</feature>
<evidence type="ECO:0000313" key="6">
    <source>
        <dbReference type="EMBL" id="MBP1325860.1"/>
    </source>
</evidence>
<dbReference type="SUPFAM" id="SSF52540">
    <property type="entry name" value="P-loop containing nucleoside triphosphate hydrolases"/>
    <property type="match status" value="1"/>
</dbReference>
<keyword evidence="6" id="KW-0131">Cell cycle</keyword>
<keyword evidence="3" id="KW-1133">Transmembrane helix</keyword>
<dbReference type="InterPro" id="IPR006073">
    <property type="entry name" value="GTP-bd"/>
</dbReference>
<keyword evidence="4" id="KW-0472">Membrane</keyword>
<sequence>MAPEPRGSSTDEPEITDQSFLDANAQAKAHYGRFNLAVVGGTGVGKSSLVNAVFGRDLAKVGKGLPVTRGVHYFQDNSLGIWDFEGFEIGSRETPAEILRRNLHTISERPANEQVSVVWYCVLSQLPRLTPPDIDMIKELDAAGLPVILVLTKVDWSKNPVTGKRSAPDDVEEFRAWLEDPVDENGASIDIPIQRVILTSTSGKHGKGKGHGLGELVTETLALSPENEKDAFRIAQRLNLPWKREMARPVIAAAASAAAAAAAIPVPVADAAILAPIQLTMIGRISAIYDLELKTMLSAGALAQMGVQITGQALARSFLKLIPGAGSVIGAGVAFALTSATGEGWLRLSEQVHTGKLDIDKIEKSWGQYVPTFFDVVRKMTENRLTK</sequence>
<dbReference type="Pfam" id="PF05128">
    <property type="entry name" value="DUF697"/>
    <property type="match status" value="1"/>
</dbReference>
<dbReference type="GO" id="GO:0005525">
    <property type="term" value="F:GTP binding"/>
    <property type="evidence" value="ECO:0007669"/>
    <property type="project" value="InterPro"/>
</dbReference>
<dbReference type="Gene3D" id="3.40.50.300">
    <property type="entry name" value="P-loop containing nucleotide triphosphate hydrolases"/>
    <property type="match status" value="1"/>
</dbReference>
<dbReference type="Pfam" id="PF01926">
    <property type="entry name" value="MMR_HSR1"/>
    <property type="match status" value="1"/>
</dbReference>
<protein>
    <submittedName>
        <fullName evidence="6">Uncharacterized protein (DUF697 family)/GTP-binding protein EngB required for normal cell division</fullName>
    </submittedName>
</protein>
<dbReference type="GO" id="GO:0051301">
    <property type="term" value="P:cell division"/>
    <property type="evidence" value="ECO:0007669"/>
    <property type="project" value="UniProtKB-KW"/>
</dbReference>
<keyword evidence="7" id="KW-1185">Reference proteome</keyword>
<proteinExistence type="predicted"/>
<dbReference type="EMBL" id="JAFIDA010000001">
    <property type="protein sequence ID" value="MBP1325860.1"/>
    <property type="molecule type" value="Genomic_DNA"/>
</dbReference>
<keyword evidence="2" id="KW-0812">Transmembrane</keyword>
<keyword evidence="6" id="KW-0132">Cell division</keyword>
<evidence type="ECO:0000256" key="4">
    <source>
        <dbReference type="ARBA" id="ARBA00023136"/>
    </source>
</evidence>
<evidence type="ECO:0000256" key="3">
    <source>
        <dbReference type="ARBA" id="ARBA00022989"/>
    </source>
</evidence>
<dbReference type="CDD" id="cd00882">
    <property type="entry name" value="Ras_like_GTPase"/>
    <property type="match status" value="1"/>
</dbReference>
<evidence type="ECO:0000313" key="7">
    <source>
        <dbReference type="Proteomes" id="UP000675163"/>
    </source>
</evidence>
<dbReference type="InterPro" id="IPR027417">
    <property type="entry name" value="P-loop_NTPase"/>
</dbReference>
<evidence type="ECO:0000256" key="1">
    <source>
        <dbReference type="ARBA" id="ARBA00004141"/>
    </source>
</evidence>
<evidence type="ECO:0000259" key="5">
    <source>
        <dbReference type="Pfam" id="PF01926"/>
    </source>
</evidence>
<evidence type="ECO:0000256" key="2">
    <source>
        <dbReference type="ARBA" id="ARBA00022692"/>
    </source>
</evidence>